<dbReference type="Proteomes" id="UP000006222">
    <property type="component" value="Unassembled WGS sequence"/>
</dbReference>
<dbReference type="EMBL" id="AFAR01000018">
    <property type="protein sequence ID" value="EGF29587.1"/>
    <property type="molecule type" value="Genomic_DNA"/>
</dbReference>
<evidence type="ECO:0000313" key="1">
    <source>
        <dbReference type="EMBL" id="EGF29587.1"/>
    </source>
</evidence>
<comment type="caution">
    <text evidence="1">The sequence shown here is derived from an EMBL/GenBank/DDBJ whole genome shotgun (WGS) entry which is preliminary data.</text>
</comment>
<organism evidence="1 2">
    <name type="scientific">Rhodopirellula baltica WH47</name>
    <dbReference type="NCBI Taxonomy" id="991778"/>
    <lineage>
        <taxon>Bacteria</taxon>
        <taxon>Pseudomonadati</taxon>
        <taxon>Planctomycetota</taxon>
        <taxon>Planctomycetia</taxon>
        <taxon>Pirellulales</taxon>
        <taxon>Pirellulaceae</taxon>
        <taxon>Rhodopirellula</taxon>
    </lineage>
</organism>
<proteinExistence type="predicted"/>
<sequence>MFCKLGKTSWTSTLAPSDLPCRRSRKRQKYVNGRLSALQSIVTETKTGLL</sequence>
<evidence type="ECO:0000313" key="2">
    <source>
        <dbReference type="Proteomes" id="UP000006222"/>
    </source>
</evidence>
<accession>F2ALB1</accession>
<protein>
    <submittedName>
        <fullName evidence="1">Uncharacterized protein</fullName>
    </submittedName>
</protein>
<gene>
    <name evidence="1" type="ORF">RBWH47_04569</name>
</gene>
<name>F2ALB1_RHOBT</name>
<reference evidence="1 2" key="1">
    <citation type="journal article" date="2013" name="Mar. Genomics">
        <title>Expression of sulfatases in Rhodopirellula baltica and the diversity of sulfatases in the genus Rhodopirellula.</title>
        <authorList>
            <person name="Wegner C.E."/>
            <person name="Richter-Heitmann T."/>
            <person name="Klindworth A."/>
            <person name="Klockow C."/>
            <person name="Richter M."/>
            <person name="Achstetter T."/>
            <person name="Glockner F.O."/>
            <person name="Harder J."/>
        </authorList>
    </citation>
    <scope>NUCLEOTIDE SEQUENCE [LARGE SCALE GENOMIC DNA]</scope>
    <source>
        <strain evidence="1 2">WH47</strain>
    </source>
</reference>
<dbReference type="AlphaFoldDB" id="F2ALB1"/>